<evidence type="ECO:0000313" key="3">
    <source>
        <dbReference type="EMBL" id="KAK6995891.1"/>
    </source>
</evidence>
<comment type="caution">
    <text evidence="2">The sequence shown here is derived from an EMBL/GenBank/DDBJ whole genome shotgun (WGS) entry which is preliminary data.</text>
</comment>
<dbReference type="EMBL" id="JAWWNJ010000100">
    <property type="protein sequence ID" value="KAK6995891.1"/>
    <property type="molecule type" value="Genomic_DNA"/>
</dbReference>
<keyword evidence="4" id="KW-1185">Reference proteome</keyword>
<feature type="region of interest" description="Disordered" evidence="1">
    <location>
        <begin position="292"/>
        <end position="312"/>
    </location>
</feature>
<name>A0AAV9ZXA0_9AGAR</name>
<evidence type="ECO:0000313" key="2">
    <source>
        <dbReference type="EMBL" id="KAK6995890.1"/>
    </source>
</evidence>
<protein>
    <submittedName>
        <fullName evidence="2">Uncharacterized protein</fullName>
    </submittedName>
</protein>
<sequence>MVETKRVPNSLGISRVSPQMPEQARMEAFDEDYKVTSSAIESHTEYTRQPPSTDVKVCDNTTTWTLSFGKETVDQAIQQGNARNVKAIAGHGVNGSTYSSVQANGQLNNTSRSTIAGNQPGLPTTVPAIFIYFSQRRTQVYKALARNEAFDRHYKAICVAGKSEGIEALKQDTDLNIAFERKSVVLIECIWVLSMTSTQSLASQGPHILARVRDVDFRLLESTGISKEASYLTRECRAAFREKVSESTGIHGVIGIVGRNSRRINCHCEELLRITGIHGVARNPQRRLPTRCQQENKKDTVKRSQHQLESSPVGHYNDSAEKYCWNQICPKYLANHGSVTANGLTGLVDVLCRLERKPLELKRLNGARRVDYHRVSGVLARFRDIDFNGYRHCLNPNTPIEAIRNPARQHQSRDVKVGDNPTARTLSFGKEIEEHAIQQGNVRVNNGMQQDIGELAAHSSPLS</sequence>
<evidence type="ECO:0000256" key="1">
    <source>
        <dbReference type="SAM" id="MobiDB-lite"/>
    </source>
</evidence>
<dbReference type="EMBL" id="JAWWNJ010000100">
    <property type="protein sequence ID" value="KAK6995890.1"/>
    <property type="molecule type" value="Genomic_DNA"/>
</dbReference>
<reference evidence="2 4" key="1">
    <citation type="journal article" date="2024" name="J Genomics">
        <title>Draft genome sequencing and assembly of Favolaschia claudopus CIRM-BRFM 2984 isolated from oak limbs.</title>
        <authorList>
            <person name="Navarro D."/>
            <person name="Drula E."/>
            <person name="Chaduli D."/>
            <person name="Cazenave R."/>
            <person name="Ahrendt S."/>
            <person name="Wang J."/>
            <person name="Lipzen A."/>
            <person name="Daum C."/>
            <person name="Barry K."/>
            <person name="Grigoriev I.V."/>
            <person name="Favel A."/>
            <person name="Rosso M.N."/>
            <person name="Martin F."/>
        </authorList>
    </citation>
    <scope>NUCLEOTIDE SEQUENCE [LARGE SCALE GENOMIC DNA]</scope>
    <source>
        <strain evidence="2 4">CIRM-BRFM 2984</strain>
    </source>
</reference>
<organism evidence="2 4">
    <name type="scientific">Favolaschia claudopus</name>
    <dbReference type="NCBI Taxonomy" id="2862362"/>
    <lineage>
        <taxon>Eukaryota</taxon>
        <taxon>Fungi</taxon>
        <taxon>Dikarya</taxon>
        <taxon>Basidiomycota</taxon>
        <taxon>Agaricomycotina</taxon>
        <taxon>Agaricomycetes</taxon>
        <taxon>Agaricomycetidae</taxon>
        <taxon>Agaricales</taxon>
        <taxon>Marasmiineae</taxon>
        <taxon>Mycenaceae</taxon>
        <taxon>Favolaschia</taxon>
    </lineage>
</organism>
<dbReference type="Proteomes" id="UP001362999">
    <property type="component" value="Unassembled WGS sequence"/>
</dbReference>
<dbReference type="AlphaFoldDB" id="A0AAV9ZXA0"/>
<accession>A0AAV9ZXA0</accession>
<proteinExistence type="predicted"/>
<gene>
    <name evidence="2" type="ORF">R3P38DRAFT_2800220</name>
    <name evidence="3" type="ORF">R3P38DRAFT_2800221</name>
</gene>
<evidence type="ECO:0000313" key="4">
    <source>
        <dbReference type="Proteomes" id="UP001362999"/>
    </source>
</evidence>